<evidence type="ECO:0000313" key="3">
    <source>
        <dbReference type="Proteomes" id="UP000431092"/>
    </source>
</evidence>
<keyword evidence="3" id="KW-1185">Reference proteome</keyword>
<keyword evidence="2" id="KW-0808">Transferase</keyword>
<accession>A0A6I3IH44</accession>
<sequence length="286" mass="32024">MPGTIPPRRESDRLADLLGPARLTEVVDVGANPLEDEPPYLALLREPACRITGFEPQPAALARLRSAASDHERYLPYAIGDGGTHTLHLCASSGFSSLYEPDPAQLELLVDFPRLATVVDRIPLTTTRLDDVREIELLDHLKIDVQGAELMVFRGGRETLARATSIQVEVGFHRLYRDQPTFADIDLELREQGFVPQGFVSTKTWPLAPVQWADADEGLARQLVEADVLYVRDLTRLDLLDDEQLRHLALVAHVVYDQRGVALHAIRELVRRRALDPSTESRYRAS</sequence>
<dbReference type="NCBIfam" id="TIGR01444">
    <property type="entry name" value="fkbM_fam"/>
    <property type="match status" value="1"/>
</dbReference>
<evidence type="ECO:0000259" key="1">
    <source>
        <dbReference type="Pfam" id="PF05050"/>
    </source>
</evidence>
<comment type="caution">
    <text evidence="2">The sequence shown here is derived from an EMBL/GenBank/DDBJ whole genome shotgun (WGS) entry which is preliminary data.</text>
</comment>
<dbReference type="AlphaFoldDB" id="A0A6I3IH44"/>
<protein>
    <submittedName>
        <fullName evidence="2">FkbM family methyltransferase</fullName>
    </submittedName>
</protein>
<feature type="domain" description="Methyltransferase FkbM" evidence="1">
    <location>
        <begin position="28"/>
        <end position="195"/>
    </location>
</feature>
<evidence type="ECO:0000313" key="2">
    <source>
        <dbReference type="EMBL" id="MTB73047.1"/>
    </source>
</evidence>
<dbReference type="InterPro" id="IPR029063">
    <property type="entry name" value="SAM-dependent_MTases_sf"/>
</dbReference>
<dbReference type="EMBL" id="WLVL01000042">
    <property type="protein sequence ID" value="MTB73047.1"/>
    <property type="molecule type" value="Genomic_DNA"/>
</dbReference>
<dbReference type="RefSeq" id="WP_154594324.1">
    <property type="nucleotide sequence ID" value="NZ_WLVL01000042.1"/>
</dbReference>
<dbReference type="InterPro" id="IPR006342">
    <property type="entry name" value="FkbM_mtfrase"/>
</dbReference>
<dbReference type="GO" id="GO:0008171">
    <property type="term" value="F:O-methyltransferase activity"/>
    <property type="evidence" value="ECO:0007669"/>
    <property type="project" value="TreeGrafter"/>
</dbReference>
<proteinExistence type="predicted"/>
<reference evidence="2 3" key="1">
    <citation type="submission" date="2019-11" db="EMBL/GenBank/DDBJ databases">
        <title>Whole genome sequencing identifies a novel species of the genus Arsenicicoccus isolated from human blood.</title>
        <authorList>
            <person name="Jeong J.H."/>
            <person name="Kweon O.J."/>
            <person name="Kim H.R."/>
            <person name="Kim T.-H."/>
            <person name="Ha S.-M."/>
            <person name="Lee M.-K."/>
        </authorList>
    </citation>
    <scope>NUCLEOTIDE SEQUENCE [LARGE SCALE GENOMIC DNA]</scope>
    <source>
        <strain evidence="2 3">MKL-02</strain>
    </source>
</reference>
<dbReference type="Pfam" id="PF05050">
    <property type="entry name" value="Methyltransf_21"/>
    <property type="match status" value="1"/>
</dbReference>
<organism evidence="2 3">
    <name type="scientific">Arsenicicoccus cauae</name>
    <dbReference type="NCBI Taxonomy" id="2663847"/>
    <lineage>
        <taxon>Bacteria</taxon>
        <taxon>Bacillati</taxon>
        <taxon>Actinomycetota</taxon>
        <taxon>Actinomycetes</taxon>
        <taxon>Micrococcales</taxon>
        <taxon>Intrasporangiaceae</taxon>
        <taxon>Arsenicicoccus</taxon>
    </lineage>
</organism>
<name>A0A6I3IH44_9MICO</name>
<dbReference type="Gene3D" id="3.40.50.150">
    <property type="entry name" value="Vaccinia Virus protein VP39"/>
    <property type="match status" value="1"/>
</dbReference>
<dbReference type="SUPFAM" id="SSF53335">
    <property type="entry name" value="S-adenosyl-L-methionine-dependent methyltransferases"/>
    <property type="match status" value="1"/>
</dbReference>
<dbReference type="InterPro" id="IPR053188">
    <property type="entry name" value="FkbM_Methyltransferase"/>
</dbReference>
<keyword evidence="2" id="KW-0489">Methyltransferase</keyword>
<dbReference type="PANTHER" id="PTHR36973:SF4">
    <property type="entry name" value="NODULATION PROTEIN"/>
    <property type="match status" value="1"/>
</dbReference>
<dbReference type="Proteomes" id="UP000431092">
    <property type="component" value="Unassembled WGS sequence"/>
</dbReference>
<dbReference type="GO" id="GO:0032259">
    <property type="term" value="P:methylation"/>
    <property type="evidence" value="ECO:0007669"/>
    <property type="project" value="UniProtKB-KW"/>
</dbReference>
<gene>
    <name evidence="2" type="ORF">GGG17_13945</name>
</gene>
<dbReference type="PANTHER" id="PTHR36973">
    <property type="entry name" value="SLL1456 PROTEIN-RELATED"/>
    <property type="match status" value="1"/>
</dbReference>